<reference evidence="3" key="2">
    <citation type="journal article" date="2021" name="Microbiol. Resour. Announc.">
        <title>Complete Genome Sequence of Polycladomyces abyssicola JIR-001T, Isolated from Hemipelagic Sediment in Deep Seawater.</title>
        <authorList>
            <person name="Tsubouchi T."/>
            <person name="Kaneko Y."/>
        </authorList>
    </citation>
    <scope>NUCLEOTIDE SEQUENCE</scope>
    <source>
        <strain evidence="3">JIR-001</strain>
    </source>
</reference>
<organism evidence="3 4">
    <name type="scientific">Polycladomyces abyssicola</name>
    <dbReference type="NCBI Taxonomy" id="1125966"/>
    <lineage>
        <taxon>Bacteria</taxon>
        <taxon>Bacillati</taxon>
        <taxon>Bacillota</taxon>
        <taxon>Bacilli</taxon>
        <taxon>Bacillales</taxon>
        <taxon>Thermoactinomycetaceae</taxon>
        <taxon>Polycladomyces</taxon>
    </lineage>
</organism>
<sequence>MPNKSIKLVSSVLSLALVSTMVFSPAVHAEGRSDAASAQADLKKQAWEQRLQEAIRDHASEMKQAARTSSTESGTIRAMDVSTVDYQNQLDVYASHEYFFSVSSGGTLEVKDLAPSEWLDYEIYDAYTGEPVEGNQLAAGDYVFAVYSISDTPVSYHYQLSGVTFSNAPTQLPSLSVTNPSGHETRLAKGTTSYTFKGSTDADSLDVYPNDEEPVSLTAPGAFSYNMNLRGGWNTADFYALDTNTGNAVMSHYDLIVPSLKRLAGADRYEVSANISKELEQIGLYPDTIVIARGDLFTDALSGGPLAAQEAAPILLTATSSLPSSIKSEVQRLHPRRAIILGGTGSVSTTVESQLKSLGVSEIERIAGSDRFAVSAAVAAKVASPYQDTAIVASGLNFPDALSSSSLAGQMGMPILLVGQDKVPASIASFIQSHPNIKHFIIVGGPATVSENVKNELSKYGTVERISGANRYQVAINVAKYGMDHYGMDLSTMVFARGDVFADALSGGPLAVFTGAPIMLTTSTKLESNVDAFLSEHRGETDQMYILGGYGSVSSTTEQQLSNYLN</sequence>
<evidence type="ECO:0000313" key="3">
    <source>
        <dbReference type="EMBL" id="BCU80432.1"/>
    </source>
</evidence>
<reference evidence="3" key="1">
    <citation type="journal article" date="2013" name="Int. J. Syst. Evol. Microbiol.">
        <title>Polycladomyces abyssicola gen. nov., sp. nov., a thermophilic filamentous bacterium isolated from hemipelagic sediment.</title>
        <authorList>
            <person name="Tsubouchi T."/>
            <person name="Shimane Y."/>
            <person name="Mori K."/>
            <person name="Usui K."/>
            <person name="Hiraki T."/>
            <person name="Tame A."/>
            <person name="Uematsu K."/>
            <person name="Maruyama T."/>
            <person name="Hatada Y."/>
        </authorList>
    </citation>
    <scope>NUCLEOTIDE SEQUENCE</scope>
    <source>
        <strain evidence="3">JIR-001</strain>
    </source>
</reference>
<protein>
    <submittedName>
        <fullName evidence="3">Uncharacterized protein</fullName>
    </submittedName>
</protein>
<dbReference type="Proteomes" id="UP000677436">
    <property type="component" value="Chromosome"/>
</dbReference>
<dbReference type="PANTHER" id="PTHR30032">
    <property type="entry name" value="N-ACETYLMURAMOYL-L-ALANINE AMIDASE-RELATED"/>
    <property type="match status" value="1"/>
</dbReference>
<dbReference type="RefSeq" id="WP_212773813.1">
    <property type="nucleotide sequence ID" value="NZ_AP024601.1"/>
</dbReference>
<name>A0A8D5ZM27_9BACL</name>
<dbReference type="Pfam" id="PF04122">
    <property type="entry name" value="CW_binding_2"/>
    <property type="match status" value="3"/>
</dbReference>
<dbReference type="InterPro" id="IPR007253">
    <property type="entry name" value="Cell_wall-bd_2"/>
</dbReference>
<keyword evidence="2" id="KW-0732">Signal</keyword>
<dbReference type="InterPro" id="IPR051922">
    <property type="entry name" value="Bact_Sporulation_Assoc"/>
</dbReference>
<accession>A0A8D5ZM27</accession>
<evidence type="ECO:0000256" key="1">
    <source>
        <dbReference type="SAM" id="Coils"/>
    </source>
</evidence>
<keyword evidence="4" id="KW-1185">Reference proteome</keyword>
<dbReference type="EMBL" id="AP024601">
    <property type="protein sequence ID" value="BCU80432.1"/>
    <property type="molecule type" value="Genomic_DNA"/>
</dbReference>
<feature type="signal peptide" evidence="2">
    <location>
        <begin position="1"/>
        <end position="29"/>
    </location>
</feature>
<feature type="coiled-coil region" evidence="1">
    <location>
        <begin position="37"/>
        <end position="68"/>
    </location>
</feature>
<keyword evidence="1" id="KW-0175">Coiled coil</keyword>
<proteinExistence type="predicted"/>
<dbReference type="AlphaFoldDB" id="A0A8D5ZM27"/>
<evidence type="ECO:0000256" key="2">
    <source>
        <dbReference type="SAM" id="SignalP"/>
    </source>
</evidence>
<evidence type="ECO:0000313" key="4">
    <source>
        <dbReference type="Proteomes" id="UP000677436"/>
    </source>
</evidence>
<gene>
    <name evidence="3" type="ORF">JIR001_02150</name>
</gene>
<feature type="chain" id="PRO_5039270539" evidence="2">
    <location>
        <begin position="30"/>
        <end position="566"/>
    </location>
</feature>
<dbReference type="Gene3D" id="3.40.50.12090">
    <property type="match status" value="2"/>
</dbReference>
<dbReference type="PANTHER" id="PTHR30032:SF8">
    <property type="entry name" value="GERMINATION-SPECIFIC N-ACETYLMURAMOYL-L-ALANINE AMIDASE"/>
    <property type="match status" value="1"/>
</dbReference>
<dbReference type="KEGG" id="pabs:JIR001_02150"/>